<accession>A0AAD7H217</accession>
<dbReference type="EMBL" id="JARKIE010000002">
    <property type="protein sequence ID" value="KAJ7710016.1"/>
    <property type="molecule type" value="Genomic_DNA"/>
</dbReference>
<gene>
    <name evidence="1" type="ORF">B0H17DRAFT_250172</name>
</gene>
<comment type="caution">
    <text evidence="1">The sequence shown here is derived from an EMBL/GenBank/DDBJ whole genome shotgun (WGS) entry which is preliminary data.</text>
</comment>
<name>A0AAD7H217_MYCRO</name>
<dbReference type="Gene3D" id="3.40.50.300">
    <property type="entry name" value="P-loop containing nucleotide triphosphate hydrolases"/>
    <property type="match status" value="1"/>
</dbReference>
<evidence type="ECO:0000313" key="1">
    <source>
        <dbReference type="EMBL" id="KAJ7710016.1"/>
    </source>
</evidence>
<proteinExistence type="predicted"/>
<reference evidence="1" key="1">
    <citation type="submission" date="2023-03" db="EMBL/GenBank/DDBJ databases">
        <title>Massive genome expansion in bonnet fungi (Mycena s.s.) driven by repeated elements and novel gene families across ecological guilds.</title>
        <authorList>
            <consortium name="Lawrence Berkeley National Laboratory"/>
            <person name="Harder C.B."/>
            <person name="Miyauchi S."/>
            <person name="Viragh M."/>
            <person name="Kuo A."/>
            <person name="Thoen E."/>
            <person name="Andreopoulos B."/>
            <person name="Lu D."/>
            <person name="Skrede I."/>
            <person name="Drula E."/>
            <person name="Henrissat B."/>
            <person name="Morin E."/>
            <person name="Kohler A."/>
            <person name="Barry K."/>
            <person name="LaButti K."/>
            <person name="Morin E."/>
            <person name="Salamov A."/>
            <person name="Lipzen A."/>
            <person name="Mereny Z."/>
            <person name="Hegedus B."/>
            <person name="Baldrian P."/>
            <person name="Stursova M."/>
            <person name="Weitz H."/>
            <person name="Taylor A."/>
            <person name="Grigoriev I.V."/>
            <person name="Nagy L.G."/>
            <person name="Martin F."/>
            <person name="Kauserud H."/>
        </authorList>
    </citation>
    <scope>NUCLEOTIDE SEQUENCE</scope>
    <source>
        <strain evidence="1">CBHHK067</strain>
    </source>
</reference>
<dbReference type="AlphaFoldDB" id="A0AAD7H217"/>
<sequence>MSEQRFTLYLPKQGVRVLVLDLDRTVNEVIGIVIDKSLYQQFSWNNKPRIHQPEGLQFDEDQQRMLRKARIYLDTKPDNMSELRPLRSFFGDGPRRPDGQIDLFLMSDKIEVNMHRRAISLDARILRPKLVDYLYEAAQQSQIFLVRGTPGSGKTTLCQLLFNHIIAKEPGSRVSMTAIWQKLDPTSRVEDCLAASCYRGDGAFDFEDAHVHNRHWVLFDDAQTTYADSRLWTTFLKKPYDGFFVVLFASYGSQRPPGLQTHLVGTLNDFLPEQCMGLRSTRNGPNAEEIPGLYFLQAEFLQFITTKKQKDTDLSTIEQDLFDWIFQVTSGHSGAIEAIISRIIDIGKCSRGRTISLAGFFSAHDGPQQNLDYCVHGYAFNRGLPNIDTLKAEENIPAVSFLQQLLALGGPLILQSATRLPGATLAHQMGWITLDSEVASPSWNANVRADFPSLIHRSLVSYLLNGSGALPTRIQNMTLLQFVVEAVGTFSSNTLSKAARYISGSQAQPSFPEAHFQNVLYTAAWRLTGGQGLWLSPEFGTPQTTTPSGRIDFFVESWGIEVLREGDRVEDHMQCFLPGGAYHSWISNQTLKDYIVLDFRVDTKAMKPFPQHPNLFHISFQKRFYTIQNPGLFFERSLRWDSAGLTLVYATCTFG</sequence>
<protein>
    <submittedName>
        <fullName evidence="1">Uncharacterized protein</fullName>
    </submittedName>
</protein>
<dbReference type="SUPFAM" id="SSF52540">
    <property type="entry name" value="P-loop containing nucleoside triphosphate hydrolases"/>
    <property type="match status" value="1"/>
</dbReference>
<dbReference type="Proteomes" id="UP001221757">
    <property type="component" value="Unassembled WGS sequence"/>
</dbReference>
<organism evidence="1 2">
    <name type="scientific">Mycena rosella</name>
    <name type="common">Pink bonnet</name>
    <name type="synonym">Agaricus rosellus</name>
    <dbReference type="NCBI Taxonomy" id="1033263"/>
    <lineage>
        <taxon>Eukaryota</taxon>
        <taxon>Fungi</taxon>
        <taxon>Dikarya</taxon>
        <taxon>Basidiomycota</taxon>
        <taxon>Agaricomycotina</taxon>
        <taxon>Agaricomycetes</taxon>
        <taxon>Agaricomycetidae</taxon>
        <taxon>Agaricales</taxon>
        <taxon>Marasmiineae</taxon>
        <taxon>Mycenaceae</taxon>
        <taxon>Mycena</taxon>
    </lineage>
</organism>
<evidence type="ECO:0000313" key="2">
    <source>
        <dbReference type="Proteomes" id="UP001221757"/>
    </source>
</evidence>
<dbReference type="InterPro" id="IPR027417">
    <property type="entry name" value="P-loop_NTPase"/>
</dbReference>
<keyword evidence="2" id="KW-1185">Reference proteome</keyword>